<evidence type="ECO:0000256" key="1">
    <source>
        <dbReference type="ARBA" id="ARBA00003041"/>
    </source>
</evidence>
<keyword evidence="5" id="KW-0653">Protein transport</keyword>
<evidence type="ECO:0000256" key="5">
    <source>
        <dbReference type="ARBA" id="ARBA00022927"/>
    </source>
</evidence>
<evidence type="ECO:0000259" key="9">
    <source>
        <dbReference type="Pfam" id="PF02108"/>
    </source>
</evidence>
<dbReference type="NCBIfam" id="TIGR03825">
    <property type="entry name" value="FliH_bacil"/>
    <property type="match status" value="1"/>
</dbReference>
<feature type="coiled-coil region" evidence="8">
    <location>
        <begin position="48"/>
        <end position="79"/>
    </location>
</feature>
<name>A0A084H3T7_METID</name>
<keyword evidence="3" id="KW-0813">Transport</keyword>
<evidence type="ECO:0000256" key="7">
    <source>
        <dbReference type="NCBIfam" id="TIGR03825"/>
    </source>
</evidence>
<evidence type="ECO:0000256" key="3">
    <source>
        <dbReference type="ARBA" id="ARBA00022448"/>
    </source>
</evidence>
<keyword evidence="11" id="KW-1185">Reference proteome</keyword>
<evidence type="ECO:0000313" key="10">
    <source>
        <dbReference type="EMBL" id="KEZ54249.1"/>
    </source>
</evidence>
<dbReference type="EMBL" id="JNVC02000001">
    <property type="protein sequence ID" value="KEZ54249.1"/>
    <property type="molecule type" value="Genomic_DNA"/>
</dbReference>
<protein>
    <recommendedName>
        <fullName evidence="7">Flagellar assembly protein FliH</fullName>
    </recommendedName>
</protein>
<dbReference type="STRING" id="246786.GS18_0204805"/>
<reference evidence="10 11" key="1">
    <citation type="journal article" date="2005" name="Int. J. Syst. Evol. Microbiol.">
        <title>Bacillus cibi sp. nov., isolated from jeotgal, a traditional Korean fermented seafood.</title>
        <authorList>
            <person name="Yoon J.H."/>
            <person name="Lee C.H."/>
            <person name="Oh T.K."/>
        </authorList>
    </citation>
    <scope>NUCLEOTIDE SEQUENCE [LARGE SCALE GENOMIC DNA]</scope>
    <source>
        <strain evidence="10 11">DSM 16189</strain>
    </source>
</reference>
<dbReference type="AlphaFoldDB" id="A0A084H3T7"/>
<comment type="function">
    <text evidence="1">Needed for flagellar regrowth and assembly.</text>
</comment>
<keyword evidence="4" id="KW-1005">Bacterial flagellum biogenesis</keyword>
<dbReference type="GO" id="GO:0005829">
    <property type="term" value="C:cytosol"/>
    <property type="evidence" value="ECO:0007669"/>
    <property type="project" value="TreeGrafter"/>
</dbReference>
<comment type="similarity">
    <text evidence="2">Belongs to the FliH family.</text>
</comment>
<dbReference type="GO" id="GO:0044781">
    <property type="term" value="P:bacterial-type flagellum organization"/>
    <property type="evidence" value="ECO:0007669"/>
    <property type="project" value="UniProtKB-KW"/>
</dbReference>
<dbReference type="InterPro" id="IPR051472">
    <property type="entry name" value="T3SS_Stator/FliH"/>
</dbReference>
<keyword evidence="8" id="KW-0175">Coiled coil</keyword>
<dbReference type="GO" id="GO:0015031">
    <property type="term" value="P:protein transport"/>
    <property type="evidence" value="ECO:0007669"/>
    <property type="project" value="UniProtKB-KW"/>
</dbReference>
<dbReference type="InterPro" id="IPR022524">
    <property type="entry name" value="FliH_Bacilli"/>
</dbReference>
<evidence type="ECO:0000256" key="8">
    <source>
        <dbReference type="SAM" id="Coils"/>
    </source>
</evidence>
<evidence type="ECO:0000256" key="6">
    <source>
        <dbReference type="ARBA" id="ARBA00023225"/>
    </source>
</evidence>
<dbReference type="Pfam" id="PF02108">
    <property type="entry name" value="FliH"/>
    <property type="match status" value="1"/>
</dbReference>
<dbReference type="PANTHER" id="PTHR34982:SF1">
    <property type="entry name" value="FLAGELLAR ASSEMBLY PROTEIN FLIH"/>
    <property type="match status" value="1"/>
</dbReference>
<dbReference type="OrthoDB" id="19020at2"/>
<accession>A0A084H3T7</accession>
<keyword evidence="6" id="KW-1006">Bacterial flagellum protein export</keyword>
<evidence type="ECO:0000256" key="4">
    <source>
        <dbReference type="ARBA" id="ARBA00022795"/>
    </source>
</evidence>
<dbReference type="Proteomes" id="UP000028549">
    <property type="component" value="Unassembled WGS sequence"/>
</dbReference>
<dbReference type="RefSeq" id="WP_029565601.1">
    <property type="nucleotide sequence ID" value="NZ_CP176757.1"/>
</dbReference>
<evidence type="ECO:0000256" key="2">
    <source>
        <dbReference type="ARBA" id="ARBA00006602"/>
    </source>
</evidence>
<dbReference type="PANTHER" id="PTHR34982">
    <property type="entry name" value="YOP PROTEINS TRANSLOCATION PROTEIN L"/>
    <property type="match status" value="1"/>
</dbReference>
<evidence type="ECO:0000313" key="11">
    <source>
        <dbReference type="Proteomes" id="UP000028549"/>
    </source>
</evidence>
<sequence>MSNLIKSVRAAEQGKKAIILRTILSAPAETMNPEMVMHQAKADADQLLEHARVQADRILMQAKDEQEKWISEKKQQELKAREEGFQAGFETGRQEAMQQYSSFLSEAKTIVEQAKEDYIEKVSQSEETIINLAVKLSEKIMFIKLEEHPACFADLVKKALHEVREHPEIKVFVNPLYYSRLLKQKSELEDVLLSKADLFIYPDESLQEGSCMIESPSGTMDAGVDAQLNQLKKSMLQLIGEG</sequence>
<gene>
    <name evidence="10" type="ORF">GS18_0204805</name>
</gene>
<comment type="caution">
    <text evidence="10">The sequence shown here is derived from an EMBL/GenBank/DDBJ whole genome shotgun (WGS) entry which is preliminary data.</text>
</comment>
<proteinExistence type="inferred from homology"/>
<feature type="domain" description="Flagellar assembly protein FliH/Type III secretion system HrpE" evidence="9">
    <location>
        <begin position="97"/>
        <end position="231"/>
    </location>
</feature>
<dbReference type="InterPro" id="IPR018035">
    <property type="entry name" value="Flagellar_FliH/T3SS_HrpE"/>
</dbReference>
<organism evidence="10 11">
    <name type="scientific">Metabacillus indicus</name>
    <name type="common">Bacillus indicus</name>
    <dbReference type="NCBI Taxonomy" id="246786"/>
    <lineage>
        <taxon>Bacteria</taxon>
        <taxon>Bacillati</taxon>
        <taxon>Bacillota</taxon>
        <taxon>Bacilli</taxon>
        <taxon>Bacillales</taxon>
        <taxon>Bacillaceae</taxon>
        <taxon>Metabacillus</taxon>
    </lineage>
</organism>